<evidence type="ECO:0000313" key="5">
    <source>
        <dbReference type="EMBL" id="KJZ75498.1"/>
    </source>
</evidence>
<keyword evidence="6" id="KW-1185">Reference proteome</keyword>
<dbReference type="EMBL" id="KQ030517">
    <property type="protein sequence ID" value="KJZ75498.1"/>
    <property type="molecule type" value="Genomic_DNA"/>
</dbReference>
<evidence type="ECO:0000256" key="3">
    <source>
        <dbReference type="ARBA" id="ARBA00023315"/>
    </source>
</evidence>
<evidence type="ECO:0000256" key="2">
    <source>
        <dbReference type="ARBA" id="ARBA00022679"/>
    </source>
</evidence>
<sequence>MAIVYIAGAARTPVAQVNGTLSLFSATELGAAAIQGAVARSGIPLELPSHVYMGHVLQAGTGQSPAKQAAIQAGLLATIEAIPINKVCASGLKAVSLAA</sequence>
<dbReference type="AlphaFoldDB" id="A0A0F7ZUV0"/>
<dbReference type="PANTHER" id="PTHR18919">
    <property type="entry name" value="ACETYL-COA C-ACYLTRANSFERASE"/>
    <property type="match status" value="1"/>
</dbReference>
<keyword evidence="2" id="KW-0808">Transferase</keyword>
<evidence type="ECO:0000259" key="4">
    <source>
        <dbReference type="Pfam" id="PF00108"/>
    </source>
</evidence>
<dbReference type="PANTHER" id="PTHR18919:SF156">
    <property type="entry name" value="ACETYL-COA ACETYLTRANSFERASE, MITOCHONDRIAL"/>
    <property type="match status" value="1"/>
</dbReference>
<gene>
    <name evidence="5" type="ORF">HIM_05194</name>
</gene>
<dbReference type="GO" id="GO:0006635">
    <property type="term" value="P:fatty acid beta-oxidation"/>
    <property type="evidence" value="ECO:0007669"/>
    <property type="project" value="TreeGrafter"/>
</dbReference>
<dbReference type="Pfam" id="PF00108">
    <property type="entry name" value="Thiolase_N"/>
    <property type="match status" value="1"/>
</dbReference>
<dbReference type="GO" id="GO:0003985">
    <property type="term" value="F:acetyl-CoA C-acetyltransferase activity"/>
    <property type="evidence" value="ECO:0007669"/>
    <property type="project" value="TreeGrafter"/>
</dbReference>
<protein>
    <recommendedName>
        <fullName evidence="4">Thiolase N-terminal domain-containing protein</fullName>
    </recommendedName>
</protein>
<evidence type="ECO:0000313" key="6">
    <source>
        <dbReference type="Proteomes" id="UP000054481"/>
    </source>
</evidence>
<organism evidence="5 6">
    <name type="scientific">Hirsutella minnesotensis 3608</name>
    <dbReference type="NCBI Taxonomy" id="1043627"/>
    <lineage>
        <taxon>Eukaryota</taxon>
        <taxon>Fungi</taxon>
        <taxon>Dikarya</taxon>
        <taxon>Ascomycota</taxon>
        <taxon>Pezizomycotina</taxon>
        <taxon>Sordariomycetes</taxon>
        <taxon>Hypocreomycetidae</taxon>
        <taxon>Hypocreales</taxon>
        <taxon>Ophiocordycipitaceae</taxon>
        <taxon>Hirsutella</taxon>
    </lineage>
</organism>
<evidence type="ECO:0000256" key="1">
    <source>
        <dbReference type="ARBA" id="ARBA00010982"/>
    </source>
</evidence>
<dbReference type="Proteomes" id="UP000054481">
    <property type="component" value="Unassembled WGS sequence"/>
</dbReference>
<accession>A0A0F7ZUV0</accession>
<dbReference type="SUPFAM" id="SSF53901">
    <property type="entry name" value="Thiolase-like"/>
    <property type="match status" value="1"/>
</dbReference>
<dbReference type="InterPro" id="IPR016039">
    <property type="entry name" value="Thiolase-like"/>
</dbReference>
<reference evidence="5 6" key="1">
    <citation type="journal article" date="2014" name="Genome Biol. Evol.">
        <title>Comparative genomics and transcriptomics analyses reveal divergent lifestyle features of nematode endoparasitic fungus Hirsutella minnesotensis.</title>
        <authorList>
            <person name="Lai Y."/>
            <person name="Liu K."/>
            <person name="Zhang X."/>
            <person name="Zhang X."/>
            <person name="Li K."/>
            <person name="Wang N."/>
            <person name="Shu C."/>
            <person name="Wu Y."/>
            <person name="Wang C."/>
            <person name="Bushley K.E."/>
            <person name="Xiang M."/>
            <person name="Liu X."/>
        </authorList>
    </citation>
    <scope>NUCLEOTIDE SEQUENCE [LARGE SCALE GENOMIC DNA]</scope>
    <source>
        <strain evidence="5 6">3608</strain>
    </source>
</reference>
<feature type="domain" description="Thiolase N-terminal" evidence="4">
    <location>
        <begin position="4"/>
        <end position="99"/>
    </location>
</feature>
<proteinExistence type="inferred from homology"/>
<dbReference type="Gene3D" id="3.40.47.10">
    <property type="match status" value="1"/>
</dbReference>
<dbReference type="OrthoDB" id="5404651at2759"/>
<dbReference type="GO" id="GO:0005739">
    <property type="term" value="C:mitochondrion"/>
    <property type="evidence" value="ECO:0007669"/>
    <property type="project" value="TreeGrafter"/>
</dbReference>
<name>A0A0F7ZUV0_9HYPO</name>
<comment type="similarity">
    <text evidence="1">Belongs to the thiolase-like superfamily. Thiolase family.</text>
</comment>
<keyword evidence="3" id="KW-0012">Acyltransferase</keyword>
<dbReference type="InterPro" id="IPR020616">
    <property type="entry name" value="Thiolase_N"/>
</dbReference>